<proteinExistence type="predicted"/>
<sequence length="119" mass="13487">MPRPRTDLGHWSRTIVVYKALLHRLLWVHCIISHFCSHHGCRRPPRIASPASLFFLHCARCPAASHRIAFLPFSLLVATYIHRCSSSLPCPRVLVPVSHPDVSFQVAKGFAFKPQNLAR</sequence>
<dbReference type="AlphaFoldDB" id="A0A0C3S795"/>
<protein>
    <submittedName>
        <fullName evidence="1">Uncharacterized protein</fullName>
    </submittedName>
</protein>
<dbReference type="EMBL" id="KN840513">
    <property type="protein sequence ID" value="KIP06652.1"/>
    <property type="molecule type" value="Genomic_DNA"/>
</dbReference>
<reference evidence="1 2" key="1">
    <citation type="journal article" date="2014" name="PLoS Genet.">
        <title>Analysis of the Phlebiopsis gigantea genome, transcriptome and secretome provides insight into its pioneer colonization strategies of wood.</title>
        <authorList>
            <person name="Hori C."/>
            <person name="Ishida T."/>
            <person name="Igarashi K."/>
            <person name="Samejima M."/>
            <person name="Suzuki H."/>
            <person name="Master E."/>
            <person name="Ferreira P."/>
            <person name="Ruiz-Duenas F.J."/>
            <person name="Held B."/>
            <person name="Canessa P."/>
            <person name="Larrondo L.F."/>
            <person name="Schmoll M."/>
            <person name="Druzhinina I.S."/>
            <person name="Kubicek C.P."/>
            <person name="Gaskell J.A."/>
            <person name="Kersten P."/>
            <person name="St John F."/>
            <person name="Glasner J."/>
            <person name="Sabat G."/>
            <person name="Splinter BonDurant S."/>
            <person name="Syed K."/>
            <person name="Yadav J."/>
            <person name="Mgbeahuruike A.C."/>
            <person name="Kovalchuk A."/>
            <person name="Asiegbu F.O."/>
            <person name="Lackner G."/>
            <person name="Hoffmeister D."/>
            <person name="Rencoret J."/>
            <person name="Gutierrez A."/>
            <person name="Sun H."/>
            <person name="Lindquist E."/>
            <person name="Barry K."/>
            <person name="Riley R."/>
            <person name="Grigoriev I.V."/>
            <person name="Henrissat B."/>
            <person name="Kues U."/>
            <person name="Berka R.M."/>
            <person name="Martinez A.T."/>
            <person name="Covert S.F."/>
            <person name="Blanchette R.A."/>
            <person name="Cullen D."/>
        </authorList>
    </citation>
    <scope>NUCLEOTIDE SEQUENCE [LARGE SCALE GENOMIC DNA]</scope>
    <source>
        <strain evidence="1 2">11061_1 CR5-6</strain>
    </source>
</reference>
<organism evidence="1 2">
    <name type="scientific">Phlebiopsis gigantea (strain 11061_1 CR5-6)</name>
    <name type="common">White-rot fungus</name>
    <name type="synonym">Peniophora gigantea</name>
    <dbReference type="NCBI Taxonomy" id="745531"/>
    <lineage>
        <taxon>Eukaryota</taxon>
        <taxon>Fungi</taxon>
        <taxon>Dikarya</taxon>
        <taxon>Basidiomycota</taxon>
        <taxon>Agaricomycotina</taxon>
        <taxon>Agaricomycetes</taxon>
        <taxon>Polyporales</taxon>
        <taxon>Phanerochaetaceae</taxon>
        <taxon>Phlebiopsis</taxon>
    </lineage>
</organism>
<keyword evidence="2" id="KW-1185">Reference proteome</keyword>
<accession>A0A0C3S795</accession>
<evidence type="ECO:0000313" key="2">
    <source>
        <dbReference type="Proteomes" id="UP000053257"/>
    </source>
</evidence>
<dbReference type="HOGENOM" id="CLU_2062339_0_0_1"/>
<dbReference type="Proteomes" id="UP000053257">
    <property type="component" value="Unassembled WGS sequence"/>
</dbReference>
<gene>
    <name evidence="1" type="ORF">PHLGIDRAFT_449783</name>
</gene>
<evidence type="ECO:0000313" key="1">
    <source>
        <dbReference type="EMBL" id="KIP06652.1"/>
    </source>
</evidence>
<name>A0A0C3S795_PHLG1</name>